<proteinExistence type="predicted"/>
<dbReference type="AlphaFoldDB" id="A0A0A8YVR5"/>
<organism evidence="1">
    <name type="scientific">Arundo donax</name>
    <name type="common">Giant reed</name>
    <name type="synonym">Donax arundinaceus</name>
    <dbReference type="NCBI Taxonomy" id="35708"/>
    <lineage>
        <taxon>Eukaryota</taxon>
        <taxon>Viridiplantae</taxon>
        <taxon>Streptophyta</taxon>
        <taxon>Embryophyta</taxon>
        <taxon>Tracheophyta</taxon>
        <taxon>Spermatophyta</taxon>
        <taxon>Magnoliopsida</taxon>
        <taxon>Liliopsida</taxon>
        <taxon>Poales</taxon>
        <taxon>Poaceae</taxon>
        <taxon>PACMAD clade</taxon>
        <taxon>Arundinoideae</taxon>
        <taxon>Arundineae</taxon>
        <taxon>Arundo</taxon>
    </lineage>
</organism>
<reference evidence="1" key="2">
    <citation type="journal article" date="2015" name="Data Brief">
        <title>Shoot transcriptome of the giant reed, Arundo donax.</title>
        <authorList>
            <person name="Barrero R.A."/>
            <person name="Guerrero F.D."/>
            <person name="Moolhuijzen P."/>
            <person name="Goolsby J.A."/>
            <person name="Tidwell J."/>
            <person name="Bellgard S.E."/>
            <person name="Bellgard M.I."/>
        </authorList>
    </citation>
    <scope>NUCLEOTIDE SEQUENCE</scope>
    <source>
        <tissue evidence="1">Shoot tissue taken approximately 20 cm above the soil surface</tissue>
    </source>
</reference>
<sequence length="73" mass="7694">MCITSRASFSGLPATKIEISTSLSCSLIDARIGPATLVAPTPKLLLLKQILLHEFPGLINEFKSSFASSASMA</sequence>
<accession>A0A0A8YVR5</accession>
<dbReference type="EMBL" id="GBRH01271198">
    <property type="protein sequence ID" value="JAD26697.1"/>
    <property type="molecule type" value="Transcribed_RNA"/>
</dbReference>
<reference evidence="1" key="1">
    <citation type="submission" date="2014-09" db="EMBL/GenBank/DDBJ databases">
        <authorList>
            <person name="Magalhaes I.L.F."/>
            <person name="Oliveira U."/>
            <person name="Santos F.R."/>
            <person name="Vidigal T.H.D.A."/>
            <person name="Brescovit A.D."/>
            <person name="Santos A.J."/>
        </authorList>
    </citation>
    <scope>NUCLEOTIDE SEQUENCE</scope>
    <source>
        <tissue evidence="1">Shoot tissue taken approximately 20 cm above the soil surface</tissue>
    </source>
</reference>
<name>A0A0A8YVR5_ARUDO</name>
<protein>
    <submittedName>
        <fullName evidence="1">Uncharacterized protein</fullName>
    </submittedName>
</protein>
<evidence type="ECO:0000313" key="1">
    <source>
        <dbReference type="EMBL" id="JAD26697.1"/>
    </source>
</evidence>